<dbReference type="PANTHER" id="PTHR46675:SF1">
    <property type="entry name" value="E3 UBIQUITIN-PROTEIN LIGASE RNF182"/>
    <property type="match status" value="1"/>
</dbReference>
<keyword evidence="3" id="KW-0479">Metal-binding</keyword>
<evidence type="ECO:0000256" key="2">
    <source>
        <dbReference type="ARBA" id="ARBA00014050"/>
    </source>
</evidence>
<feature type="domain" description="RING-type" evidence="10">
    <location>
        <begin position="10"/>
        <end position="63"/>
    </location>
</feature>
<sequence>MLMSEPELECGICYRSYNSGRRAPRQLGCKHRFCEACLLRQGSSARPAGESDSQPGIVCALCRHHTALTEAGLKESLPLDEELLERLRAAGSLDAAEEDEEDEEPEPEGDGQSKEEERLPRTRKARVLRAMKKFYNKVTGRDREGCITDAEMRDLAMMACYMI</sequence>
<dbReference type="Ensembl" id="ENSAMXT00000047726.1">
    <property type="protein sequence ID" value="ENSAMXP00000041106.1"/>
    <property type="gene ID" value="ENSAMXG00000032709.1"/>
</dbReference>
<evidence type="ECO:0000256" key="3">
    <source>
        <dbReference type="ARBA" id="ARBA00022723"/>
    </source>
</evidence>
<evidence type="ECO:0000256" key="8">
    <source>
        <dbReference type="PROSITE-ProRule" id="PRU00175"/>
    </source>
</evidence>
<evidence type="ECO:0000313" key="11">
    <source>
        <dbReference type="Ensembl" id="ENSAMXP00000040397.1"/>
    </source>
</evidence>
<name>A0A3B1JDD2_ASTMX</name>
<evidence type="ECO:0000256" key="1">
    <source>
        <dbReference type="ARBA" id="ARBA00011482"/>
    </source>
</evidence>
<dbReference type="Bgee" id="ENSAMXG00000032709">
    <property type="expression patterns" value="Expressed in zone of skin and 12 other cell types or tissues"/>
</dbReference>
<reference evidence="12" key="1">
    <citation type="submission" date="2013-03" db="EMBL/GenBank/DDBJ databases">
        <authorList>
            <person name="Jeffery W."/>
            <person name="Warren W."/>
            <person name="Wilson R.K."/>
        </authorList>
    </citation>
    <scope>NUCLEOTIDE SEQUENCE</scope>
    <source>
        <strain evidence="12">female</strain>
    </source>
</reference>
<evidence type="ECO:0000256" key="7">
    <source>
        <dbReference type="ARBA" id="ARBA00031239"/>
    </source>
</evidence>
<protein>
    <recommendedName>
        <fullName evidence="2">E3 ubiquitin-protein ligase RNF182</fullName>
    </recommendedName>
    <alternativeName>
        <fullName evidence="7">RING finger protein 182</fullName>
    </alternativeName>
    <alternativeName>
        <fullName evidence="6">RING-type E3 ubiquitin transferase RNF182</fullName>
    </alternativeName>
</protein>
<dbReference type="SMART" id="SM00184">
    <property type="entry name" value="RING"/>
    <property type="match status" value="1"/>
</dbReference>
<dbReference type="GeneTree" id="ENSGT00730000112287"/>
<evidence type="ECO:0000256" key="5">
    <source>
        <dbReference type="ARBA" id="ARBA00022833"/>
    </source>
</evidence>
<evidence type="ECO:0000256" key="4">
    <source>
        <dbReference type="ARBA" id="ARBA00022771"/>
    </source>
</evidence>
<accession>A0A3B1JDD2</accession>
<reference evidence="11" key="3">
    <citation type="submission" date="2025-05" db="UniProtKB">
        <authorList>
            <consortium name="Ensembl"/>
        </authorList>
    </citation>
    <scope>IDENTIFICATION</scope>
</reference>
<dbReference type="PROSITE" id="PS50089">
    <property type="entry name" value="ZF_RING_2"/>
    <property type="match status" value="1"/>
</dbReference>
<dbReference type="RefSeq" id="XP_007242063.1">
    <property type="nucleotide sequence ID" value="XM_007242001.4"/>
</dbReference>
<keyword evidence="12" id="KW-1185">Reference proteome</keyword>
<feature type="compositionally biased region" description="Basic and acidic residues" evidence="9">
    <location>
        <begin position="111"/>
        <end position="120"/>
    </location>
</feature>
<feature type="region of interest" description="Disordered" evidence="9">
    <location>
        <begin position="88"/>
        <end position="122"/>
    </location>
</feature>
<evidence type="ECO:0000256" key="6">
    <source>
        <dbReference type="ARBA" id="ARBA00030086"/>
    </source>
</evidence>
<keyword evidence="4 8" id="KW-0863">Zinc-finger</keyword>
<dbReference type="InterPro" id="IPR013083">
    <property type="entry name" value="Znf_RING/FYVE/PHD"/>
</dbReference>
<dbReference type="Ensembl" id="ENSAMXT00000030125.1">
    <property type="protein sequence ID" value="ENSAMXP00000040397.1"/>
    <property type="gene ID" value="ENSAMXG00000032709.1"/>
</dbReference>
<dbReference type="Pfam" id="PF14634">
    <property type="entry name" value="zf-RING_5"/>
    <property type="match status" value="1"/>
</dbReference>
<evidence type="ECO:0000259" key="10">
    <source>
        <dbReference type="PROSITE" id="PS50089"/>
    </source>
</evidence>
<feature type="compositionally biased region" description="Acidic residues" evidence="9">
    <location>
        <begin position="95"/>
        <end position="109"/>
    </location>
</feature>
<dbReference type="GeneID" id="103044585"/>
<dbReference type="PROSITE" id="PS00518">
    <property type="entry name" value="ZF_RING_1"/>
    <property type="match status" value="1"/>
</dbReference>
<dbReference type="InterPro" id="IPR042285">
    <property type="entry name" value="RNF182"/>
</dbReference>
<dbReference type="SUPFAM" id="SSF57850">
    <property type="entry name" value="RING/U-box"/>
    <property type="match status" value="1"/>
</dbReference>
<dbReference type="AlphaFoldDB" id="A0A3B1JDD2"/>
<keyword evidence="5" id="KW-0862">Zinc</keyword>
<dbReference type="GO" id="GO:0008270">
    <property type="term" value="F:zinc ion binding"/>
    <property type="evidence" value="ECO:0007669"/>
    <property type="project" value="UniProtKB-KW"/>
</dbReference>
<dbReference type="Ensembl" id="ENSAMXT00000043626.1">
    <property type="protein sequence ID" value="ENSAMXP00000030222.1"/>
    <property type="gene ID" value="ENSAMXG00000032709.1"/>
</dbReference>
<dbReference type="PANTHER" id="PTHR46675">
    <property type="entry name" value="E3 UBIQUITIN-PROTEIN LIGASE RNF182"/>
    <property type="match status" value="1"/>
</dbReference>
<evidence type="ECO:0000313" key="12">
    <source>
        <dbReference type="Proteomes" id="UP000018467"/>
    </source>
</evidence>
<comment type="subunit">
    <text evidence="1">Interacts with ATP6V0C.</text>
</comment>
<organism evidence="11 12">
    <name type="scientific">Astyanax mexicanus</name>
    <name type="common">Blind cave fish</name>
    <name type="synonym">Astyanax fasciatus mexicanus</name>
    <dbReference type="NCBI Taxonomy" id="7994"/>
    <lineage>
        <taxon>Eukaryota</taxon>
        <taxon>Metazoa</taxon>
        <taxon>Chordata</taxon>
        <taxon>Craniata</taxon>
        <taxon>Vertebrata</taxon>
        <taxon>Euteleostomi</taxon>
        <taxon>Actinopterygii</taxon>
        <taxon>Neopterygii</taxon>
        <taxon>Teleostei</taxon>
        <taxon>Ostariophysi</taxon>
        <taxon>Characiformes</taxon>
        <taxon>Characoidei</taxon>
        <taxon>Acestrorhamphidae</taxon>
        <taxon>Acestrorhamphinae</taxon>
        <taxon>Astyanax</taxon>
    </lineage>
</organism>
<dbReference type="OMA" id="CPRELHC"/>
<dbReference type="Gene3D" id="3.30.40.10">
    <property type="entry name" value="Zinc/RING finger domain, C3HC4 (zinc finger)"/>
    <property type="match status" value="1"/>
</dbReference>
<reference evidence="12" key="2">
    <citation type="journal article" date="2014" name="Nat. Commun.">
        <title>The cavefish genome reveals candidate genes for eye loss.</title>
        <authorList>
            <person name="McGaugh S.E."/>
            <person name="Gross J.B."/>
            <person name="Aken B."/>
            <person name="Blin M."/>
            <person name="Borowsky R."/>
            <person name="Chalopin D."/>
            <person name="Hinaux H."/>
            <person name="Jeffery W.R."/>
            <person name="Keene A."/>
            <person name="Ma L."/>
            <person name="Minx P."/>
            <person name="Murphy D."/>
            <person name="O'Quin K.E."/>
            <person name="Retaux S."/>
            <person name="Rohner N."/>
            <person name="Searle S.M."/>
            <person name="Stahl B.A."/>
            <person name="Tabin C."/>
            <person name="Volff J.N."/>
            <person name="Yoshizawa M."/>
            <person name="Warren W.C."/>
        </authorList>
    </citation>
    <scope>NUCLEOTIDE SEQUENCE [LARGE SCALE GENOMIC DNA]</scope>
    <source>
        <strain evidence="12">female</strain>
    </source>
</reference>
<dbReference type="KEGG" id="amex:103044585"/>
<proteinExistence type="predicted"/>
<evidence type="ECO:0000256" key="9">
    <source>
        <dbReference type="SAM" id="MobiDB-lite"/>
    </source>
</evidence>
<dbReference type="OrthoDB" id="252722at2759"/>
<dbReference type="InterPro" id="IPR001841">
    <property type="entry name" value="Znf_RING"/>
</dbReference>
<dbReference type="Proteomes" id="UP000018467">
    <property type="component" value="Unassembled WGS sequence"/>
</dbReference>
<dbReference type="InterPro" id="IPR017907">
    <property type="entry name" value="Znf_RING_CS"/>
</dbReference>